<evidence type="ECO:0000256" key="5">
    <source>
        <dbReference type="ARBA" id="ARBA00023212"/>
    </source>
</evidence>
<evidence type="ECO:0000256" key="2">
    <source>
        <dbReference type="ARBA" id="ARBA00006187"/>
    </source>
</evidence>
<sequence length="185" mass="21289">MGVRFHQLSISRGRKQQVCQLLCSSVSMGQEVVSTSSKLAYLRNHDDLPIEFVDDWLKGWSLAEYNYKGKSLYTLNFSPQAKKESTGAPKTKRIANKDKADKVAKKTKTGETLKEAKSEALRRKGIIDAVETWKQAKEEEKWLRDYEKDGNLFNLVTPMIEDLIIEVKAWEKERGIPFLYDKETL</sequence>
<organism evidence="7 8">
    <name type="scientific">Arabidopsis thaliana</name>
    <name type="common">Mouse-ear cress</name>
    <dbReference type="NCBI Taxonomy" id="3702"/>
    <lineage>
        <taxon>Eukaryota</taxon>
        <taxon>Viridiplantae</taxon>
        <taxon>Streptophyta</taxon>
        <taxon>Embryophyta</taxon>
        <taxon>Tracheophyta</taxon>
        <taxon>Spermatophyta</taxon>
        <taxon>Magnoliopsida</taxon>
        <taxon>eudicotyledons</taxon>
        <taxon>Gunneridae</taxon>
        <taxon>Pentapetalae</taxon>
        <taxon>rosids</taxon>
        <taxon>malvids</taxon>
        <taxon>Brassicales</taxon>
        <taxon>Brassicaceae</taxon>
        <taxon>Camelineae</taxon>
        <taxon>Arabidopsis</taxon>
    </lineage>
</organism>
<keyword evidence="3" id="KW-0493">Microtubule</keyword>
<comment type="subcellular location">
    <subcellularLocation>
        <location evidence="1">Cytoplasm</location>
        <location evidence="1">Cytoskeleton</location>
    </subcellularLocation>
</comment>
<dbReference type="PANTHER" id="PTHR19321">
    <property type="entry name" value="PROTEIN REGULATOR OF CYTOKINESIS 1 PRC1-RELATED"/>
    <property type="match status" value="1"/>
</dbReference>
<protein>
    <submittedName>
        <fullName evidence="7">(thale cress) hypothetical protein</fullName>
    </submittedName>
</protein>
<dbReference type="GO" id="GO:0000226">
    <property type="term" value="P:microtubule cytoskeleton organization"/>
    <property type="evidence" value="ECO:0007669"/>
    <property type="project" value="InterPro"/>
</dbReference>
<evidence type="ECO:0000256" key="4">
    <source>
        <dbReference type="ARBA" id="ARBA00023054"/>
    </source>
</evidence>
<name>A0A7G2EG12_ARATH</name>
<evidence type="ECO:0000256" key="6">
    <source>
        <dbReference type="SAM" id="MobiDB-lite"/>
    </source>
</evidence>
<feature type="region of interest" description="Disordered" evidence="6">
    <location>
        <begin position="82"/>
        <end position="109"/>
    </location>
</feature>
<evidence type="ECO:0000256" key="3">
    <source>
        <dbReference type="ARBA" id="ARBA00022701"/>
    </source>
</evidence>
<comment type="similarity">
    <text evidence="2">Belongs to the MAP65/ASE1 family.</text>
</comment>
<evidence type="ECO:0000313" key="8">
    <source>
        <dbReference type="Proteomes" id="UP000516314"/>
    </source>
</evidence>
<keyword evidence="5" id="KW-0206">Cytoskeleton</keyword>
<dbReference type="Proteomes" id="UP000516314">
    <property type="component" value="Chromosome 2"/>
</dbReference>
<keyword evidence="4" id="KW-0175">Coiled coil</keyword>
<dbReference type="EMBL" id="LR881467">
    <property type="protein sequence ID" value="CAD5319916.1"/>
    <property type="molecule type" value="Genomic_DNA"/>
</dbReference>
<evidence type="ECO:0000313" key="7">
    <source>
        <dbReference type="EMBL" id="CAD5319916.1"/>
    </source>
</evidence>
<dbReference type="GO" id="GO:0005874">
    <property type="term" value="C:microtubule"/>
    <property type="evidence" value="ECO:0007669"/>
    <property type="project" value="UniProtKB-KW"/>
</dbReference>
<dbReference type="PANTHER" id="PTHR19321:SF4">
    <property type="entry name" value="65-KDA MICROTUBULE-ASSOCIATED PROTEIN 5"/>
    <property type="match status" value="1"/>
</dbReference>
<dbReference type="InterPro" id="IPR007145">
    <property type="entry name" value="MAP65_Ase1_PRC1"/>
</dbReference>
<feature type="compositionally biased region" description="Basic and acidic residues" evidence="6">
    <location>
        <begin position="95"/>
        <end position="109"/>
    </location>
</feature>
<dbReference type="Gene3D" id="1.20.58.1520">
    <property type="match status" value="1"/>
</dbReference>
<proteinExistence type="inferred from homology"/>
<dbReference type="AlphaFoldDB" id="A0A7G2EG12"/>
<evidence type="ECO:0000256" key="1">
    <source>
        <dbReference type="ARBA" id="ARBA00004245"/>
    </source>
</evidence>
<accession>A0A7G2EG12</accession>
<dbReference type="GO" id="GO:0008017">
    <property type="term" value="F:microtubule binding"/>
    <property type="evidence" value="ECO:0007669"/>
    <property type="project" value="InterPro"/>
</dbReference>
<gene>
    <name evidence="7" type="ORF">AT9943_LOCUS8074</name>
</gene>
<keyword evidence="5" id="KW-0963">Cytoplasm</keyword>
<reference evidence="7 8" key="1">
    <citation type="submission" date="2020-09" db="EMBL/GenBank/DDBJ databases">
        <authorList>
            <person name="Ashkenazy H."/>
        </authorList>
    </citation>
    <scope>NUCLEOTIDE SEQUENCE [LARGE SCALE GENOMIC DNA]</scope>
    <source>
        <strain evidence="8">cv. Cdm-0</strain>
    </source>
</reference>